<organism evidence="2 3">
    <name type="scientific">Staurois parvus</name>
    <dbReference type="NCBI Taxonomy" id="386267"/>
    <lineage>
        <taxon>Eukaryota</taxon>
        <taxon>Metazoa</taxon>
        <taxon>Chordata</taxon>
        <taxon>Craniata</taxon>
        <taxon>Vertebrata</taxon>
        <taxon>Euteleostomi</taxon>
        <taxon>Amphibia</taxon>
        <taxon>Batrachia</taxon>
        <taxon>Anura</taxon>
        <taxon>Neobatrachia</taxon>
        <taxon>Ranoidea</taxon>
        <taxon>Ranidae</taxon>
        <taxon>Staurois</taxon>
    </lineage>
</organism>
<comment type="caution">
    <text evidence="2">The sequence shown here is derived from an EMBL/GenBank/DDBJ whole genome shotgun (WGS) entry which is preliminary data.</text>
</comment>
<feature type="non-terminal residue" evidence="2">
    <location>
        <position position="126"/>
    </location>
</feature>
<accession>A0ABN9HN24</accession>
<gene>
    <name evidence="2" type="ORF">SPARVUS_LOCUS16174882</name>
</gene>
<proteinExistence type="predicted"/>
<evidence type="ECO:0000313" key="2">
    <source>
        <dbReference type="EMBL" id="CAI9621690.1"/>
    </source>
</evidence>
<keyword evidence="3" id="KW-1185">Reference proteome</keyword>
<evidence type="ECO:0000313" key="3">
    <source>
        <dbReference type="Proteomes" id="UP001162483"/>
    </source>
</evidence>
<feature type="region of interest" description="Disordered" evidence="1">
    <location>
        <begin position="19"/>
        <end position="42"/>
    </location>
</feature>
<dbReference type="EMBL" id="CATNWA010021194">
    <property type="protein sequence ID" value="CAI9621690.1"/>
    <property type="molecule type" value="Genomic_DNA"/>
</dbReference>
<name>A0ABN9HN24_9NEOB</name>
<dbReference type="Proteomes" id="UP001162483">
    <property type="component" value="Unassembled WGS sequence"/>
</dbReference>
<protein>
    <submittedName>
        <fullName evidence="2">Uncharacterized protein</fullName>
    </submittedName>
</protein>
<evidence type="ECO:0000256" key="1">
    <source>
        <dbReference type="SAM" id="MobiDB-lite"/>
    </source>
</evidence>
<sequence>MTSSHSHCACARSGSTQRAIGSTLCPSDTADHRSQKGPKMSARSWDIYTDHQSTDDQCGPSSATCQCLVPVPINATYQCPSELPFSVTHQCQSVPPINANQCHLSVPYISAMYQCCHSVPSSDAYQ</sequence>
<reference evidence="2" key="1">
    <citation type="submission" date="2023-05" db="EMBL/GenBank/DDBJ databases">
        <authorList>
            <person name="Stuckert A."/>
        </authorList>
    </citation>
    <scope>NUCLEOTIDE SEQUENCE</scope>
</reference>